<proteinExistence type="predicted"/>
<evidence type="ECO:0000313" key="2">
    <source>
        <dbReference type="Proteomes" id="UP001140453"/>
    </source>
</evidence>
<reference evidence="1" key="1">
    <citation type="submission" date="2022-10" db="EMBL/GenBank/DDBJ databases">
        <title>Tapping the CABI collections for fungal endophytes: first genome assemblies for Collariella, Neodidymelliopsis, Ascochyta clinopodiicola, Didymella pomorum, Didymosphaeria variabile, Neocosmospora piperis and Neocucurbitaria cava.</title>
        <authorList>
            <person name="Hill R."/>
        </authorList>
    </citation>
    <scope>NUCLEOTIDE SEQUENCE</scope>
    <source>
        <strain evidence="1">IMI 355082</strain>
    </source>
</reference>
<gene>
    <name evidence="1" type="ORF">N0V93_004618</name>
</gene>
<keyword evidence="2" id="KW-1185">Reference proteome</keyword>
<evidence type="ECO:0000313" key="1">
    <source>
        <dbReference type="EMBL" id="KAJ4391005.1"/>
    </source>
</evidence>
<protein>
    <submittedName>
        <fullName evidence="1">Uncharacterized protein</fullName>
    </submittedName>
</protein>
<accession>A0A9W8YSZ0</accession>
<dbReference type="AlphaFoldDB" id="A0A9W8YSZ0"/>
<dbReference type="Proteomes" id="UP001140453">
    <property type="component" value="Unassembled WGS sequence"/>
</dbReference>
<organism evidence="1 2">
    <name type="scientific">Gnomoniopsis smithogilvyi</name>
    <dbReference type="NCBI Taxonomy" id="1191159"/>
    <lineage>
        <taxon>Eukaryota</taxon>
        <taxon>Fungi</taxon>
        <taxon>Dikarya</taxon>
        <taxon>Ascomycota</taxon>
        <taxon>Pezizomycotina</taxon>
        <taxon>Sordariomycetes</taxon>
        <taxon>Sordariomycetidae</taxon>
        <taxon>Diaporthales</taxon>
        <taxon>Gnomoniaceae</taxon>
        <taxon>Gnomoniopsis</taxon>
    </lineage>
</organism>
<dbReference type="EMBL" id="JAPEVB010000003">
    <property type="protein sequence ID" value="KAJ4391005.1"/>
    <property type="molecule type" value="Genomic_DNA"/>
</dbReference>
<comment type="caution">
    <text evidence="1">The sequence shown here is derived from an EMBL/GenBank/DDBJ whole genome shotgun (WGS) entry which is preliminary data.</text>
</comment>
<name>A0A9W8YSZ0_9PEZI</name>
<sequence length="67" mass="7916">MSTREPRTKMMLRYNRVKWTHSKPTVDNRCGPNKPIANVIIRRPDTGLLKKLYCTFDKQRLGEVKPM</sequence>